<dbReference type="OrthoDB" id="1395829at2"/>
<accession>A0A2A2GCH6</accession>
<reference evidence="2 3" key="1">
    <citation type="submission" date="2017-08" db="EMBL/GenBank/DDBJ databases">
        <title>Aliifodinibius alkalisoli sp. nov., isolated from saline alkaline soil.</title>
        <authorList>
            <person name="Liu D."/>
            <person name="Zhang G."/>
        </authorList>
    </citation>
    <scope>NUCLEOTIDE SEQUENCE [LARGE SCALE GENOMIC DNA]</scope>
    <source>
        <strain evidence="2 3">WN023</strain>
    </source>
</reference>
<feature type="region of interest" description="Disordered" evidence="1">
    <location>
        <begin position="462"/>
        <end position="552"/>
    </location>
</feature>
<keyword evidence="3" id="KW-1185">Reference proteome</keyword>
<proteinExistence type="predicted"/>
<gene>
    <name evidence="2" type="ORF">CK503_07160</name>
</gene>
<feature type="compositionally biased region" description="Basic residues" evidence="1">
    <location>
        <begin position="522"/>
        <end position="534"/>
    </location>
</feature>
<dbReference type="AlphaFoldDB" id="A0A2A2GCH6"/>
<feature type="compositionally biased region" description="Polar residues" evidence="1">
    <location>
        <begin position="543"/>
        <end position="552"/>
    </location>
</feature>
<evidence type="ECO:0000256" key="1">
    <source>
        <dbReference type="SAM" id="MobiDB-lite"/>
    </source>
</evidence>
<sequence length="657" mass="74704">MKLMWGAETENKGWQGLNNAAINTFNSNVINSLVREMFQNSIDARNKLAGNSQIGDKPTKIKLRKFSIDKEQFPSYQEYREILDLVSNSGPNKKHRTFFNNAFNELDNKSKITLFGFEDYHTPGLSGDDNDPESSFSSCVLSEGTSINKDDTAGGSYGIGKNAIFGFSKTRTVFYSSLNPHDEFIFQGVAKLASFKDKNGKQYGYRIYCGKGNKQKSIRDIKELPSNCKNIFKRDDWGLSQYAVCPILRKGWQKAFIKAILRNYWMLLEEGELEVEIYDEGERIFFINSENLEKYLLKYFAPEEYAPEDIEPDGNPYDYYKAFKKSEPIIKEVDGLGTVQFHCLELEHQNTNRIAYLRNGMTIYTDSEWGFGSIGYCGVFYCSNQKGNSVLRLMEPPTHDAFEPEKLDERSEDFTFKDGEKILKKIKSIVREPLKKIKDKYKEPAEDIPWLDDLLKSMIGENNSGIGKRTGEKSEEETTQKLGRDIDMDVSFESKKGNTFINNKNDDNTDEGGGVDEGSGGGKRKGGKKTKNKNSKGGGPYGEQQTNKTNINSRIFITDKSEQIDSKKFKKYKVILESEEDLKPNDLMLSQQGDSGELVDYELGKVTDINGNKLNFKKNKNSKGEITSYVIEKVSIPNQLFIYVNEPYKSSFKIVKG</sequence>
<organism evidence="2 3">
    <name type="scientific">Fodinibius salipaludis</name>
    <dbReference type="NCBI Taxonomy" id="2032627"/>
    <lineage>
        <taxon>Bacteria</taxon>
        <taxon>Pseudomonadati</taxon>
        <taxon>Balneolota</taxon>
        <taxon>Balneolia</taxon>
        <taxon>Balneolales</taxon>
        <taxon>Balneolaceae</taxon>
        <taxon>Fodinibius</taxon>
    </lineage>
</organism>
<dbReference type="EMBL" id="NSKE01000004">
    <property type="protein sequence ID" value="PAU94565.1"/>
    <property type="molecule type" value="Genomic_DNA"/>
</dbReference>
<evidence type="ECO:0000313" key="3">
    <source>
        <dbReference type="Proteomes" id="UP000218831"/>
    </source>
</evidence>
<dbReference type="Proteomes" id="UP000218831">
    <property type="component" value="Unassembled WGS sequence"/>
</dbReference>
<feature type="compositionally biased region" description="Basic and acidic residues" evidence="1">
    <location>
        <begin position="469"/>
        <end position="496"/>
    </location>
</feature>
<name>A0A2A2GCH6_9BACT</name>
<comment type="caution">
    <text evidence="2">The sequence shown here is derived from an EMBL/GenBank/DDBJ whole genome shotgun (WGS) entry which is preliminary data.</text>
</comment>
<evidence type="ECO:0000313" key="2">
    <source>
        <dbReference type="EMBL" id="PAU94565.1"/>
    </source>
</evidence>
<dbReference type="RefSeq" id="WP_095606106.1">
    <property type="nucleotide sequence ID" value="NZ_NSKE01000004.1"/>
</dbReference>
<protein>
    <submittedName>
        <fullName evidence="2">Uncharacterized protein</fullName>
    </submittedName>
</protein>